<evidence type="ECO:0000313" key="8">
    <source>
        <dbReference type="Proteomes" id="UP000694387"/>
    </source>
</evidence>
<name>A0A9L0IS35_EQUAS</name>
<sequence>VEAVVVILSLLGCCVLTFLSVHFIITLCDLGCDCINARPCSSKLNKRVIPEFTGHTTVTALMLTSLHSFIFLLNLPVVTWNICISSLWPCT</sequence>
<evidence type="ECO:0000256" key="3">
    <source>
        <dbReference type="ARBA" id="ARBA00022692"/>
    </source>
</evidence>
<feature type="transmembrane region" description="Helical" evidence="6">
    <location>
        <begin position="6"/>
        <end position="31"/>
    </location>
</feature>
<dbReference type="GO" id="GO:0016192">
    <property type="term" value="P:vesicle-mediated transport"/>
    <property type="evidence" value="ECO:0007669"/>
    <property type="project" value="InterPro"/>
</dbReference>
<evidence type="ECO:0000256" key="6">
    <source>
        <dbReference type="SAM" id="Phobius"/>
    </source>
</evidence>
<organism evidence="7 8">
    <name type="scientific">Equus asinus</name>
    <name type="common">Donkey</name>
    <name type="synonym">Equus africanus asinus</name>
    <dbReference type="NCBI Taxonomy" id="9793"/>
    <lineage>
        <taxon>Eukaryota</taxon>
        <taxon>Metazoa</taxon>
        <taxon>Chordata</taxon>
        <taxon>Craniata</taxon>
        <taxon>Vertebrata</taxon>
        <taxon>Euteleostomi</taxon>
        <taxon>Mammalia</taxon>
        <taxon>Eutheria</taxon>
        <taxon>Laurasiatheria</taxon>
        <taxon>Perissodactyla</taxon>
        <taxon>Equidae</taxon>
        <taxon>Equus</taxon>
    </lineage>
</organism>
<dbReference type="InterPro" id="IPR003377">
    <property type="entry name" value="Cornichon"/>
</dbReference>
<comment type="subcellular location">
    <subcellularLocation>
        <location evidence="1">Membrane</location>
        <topology evidence="1">Multi-pass membrane protein</topology>
    </subcellularLocation>
</comment>
<evidence type="ECO:0000256" key="5">
    <source>
        <dbReference type="ARBA" id="ARBA00023136"/>
    </source>
</evidence>
<reference evidence="7 8" key="1">
    <citation type="journal article" date="2020" name="Nat. Commun.">
        <title>Donkey genomes provide new insights into domestication and selection for coat color.</title>
        <authorList>
            <person name="Wang"/>
            <person name="C."/>
            <person name="Li"/>
            <person name="H."/>
            <person name="Guo"/>
            <person name="Y."/>
            <person name="Huang"/>
            <person name="J."/>
            <person name="Sun"/>
            <person name="Y."/>
            <person name="Min"/>
            <person name="J."/>
            <person name="Wang"/>
            <person name="J."/>
            <person name="Fang"/>
            <person name="X."/>
            <person name="Zhao"/>
            <person name="Z."/>
            <person name="Wang"/>
            <person name="S."/>
            <person name="Zhang"/>
            <person name="Y."/>
            <person name="Liu"/>
            <person name="Q."/>
            <person name="Jiang"/>
            <person name="Q."/>
            <person name="Wang"/>
            <person name="X."/>
            <person name="Guo"/>
            <person name="Y."/>
            <person name="Yang"/>
            <person name="C."/>
            <person name="Wang"/>
            <person name="Y."/>
            <person name="Tian"/>
            <person name="F."/>
            <person name="Zhuang"/>
            <person name="G."/>
            <person name="Fan"/>
            <person name="Y."/>
            <person name="Gao"/>
            <person name="Q."/>
            <person name="Li"/>
            <person name="Y."/>
            <person name="Ju"/>
            <person name="Z."/>
            <person name="Li"/>
            <person name="J."/>
            <person name="Li"/>
            <person name="R."/>
            <person name="Hou"/>
            <person name="M."/>
            <person name="Yang"/>
            <person name="G."/>
            <person name="Liu"/>
            <person name="G."/>
            <person name="Liu"/>
            <person name="W."/>
            <person name="Guo"/>
            <person name="J."/>
            <person name="Pan"/>
            <person name="S."/>
            <person name="Fan"/>
            <person name="G."/>
            <person name="Zhang"/>
            <person name="W."/>
            <person name="Zhang"/>
            <person name="R."/>
            <person name="Yu"/>
            <person name="J."/>
            <person name="Zhang"/>
            <person name="X."/>
            <person name="Yin"/>
            <person name="Q."/>
            <person name="Ji"/>
            <person name="C."/>
            <person name="Jin"/>
            <person name="Y."/>
            <person name="Yue"/>
            <person name="G."/>
            <person name="Liu"/>
            <person name="M."/>
            <person name="Xu"/>
            <person name="J."/>
            <person name="Liu"/>
            <person name="S."/>
            <person name="Jordana"/>
            <person name="J."/>
            <person name="Noce"/>
            <person name="A."/>
            <person name="Amills"/>
            <person name="M."/>
            <person name="Wu"/>
            <person name="D.D."/>
            <person name="Li"/>
            <person name="S."/>
            <person name="Zhou"/>
            <person name="X. and Zhong"/>
            <person name="J."/>
        </authorList>
    </citation>
    <scope>NUCLEOTIDE SEQUENCE [LARGE SCALE GENOMIC DNA]</scope>
</reference>
<proteinExistence type="inferred from homology"/>
<reference evidence="7" key="3">
    <citation type="submission" date="2025-09" db="UniProtKB">
        <authorList>
            <consortium name="Ensembl"/>
        </authorList>
    </citation>
    <scope>IDENTIFICATION</scope>
</reference>
<protein>
    <submittedName>
        <fullName evidence="7">Uncharacterized protein</fullName>
    </submittedName>
</protein>
<keyword evidence="8" id="KW-1185">Reference proteome</keyword>
<dbReference type="Pfam" id="PF03311">
    <property type="entry name" value="Cornichon"/>
    <property type="match status" value="1"/>
</dbReference>
<keyword evidence="4 6" id="KW-1133">Transmembrane helix</keyword>
<evidence type="ECO:0000256" key="2">
    <source>
        <dbReference type="ARBA" id="ARBA00010095"/>
    </source>
</evidence>
<comment type="similarity">
    <text evidence="2">Belongs to the cornichon family.</text>
</comment>
<dbReference type="SMART" id="SM01398">
    <property type="entry name" value="Cornichon"/>
    <property type="match status" value="1"/>
</dbReference>
<keyword evidence="5 6" id="KW-0472">Membrane</keyword>
<evidence type="ECO:0000256" key="1">
    <source>
        <dbReference type="ARBA" id="ARBA00004141"/>
    </source>
</evidence>
<accession>A0A9L0IS35</accession>
<dbReference type="GO" id="GO:0016020">
    <property type="term" value="C:membrane"/>
    <property type="evidence" value="ECO:0007669"/>
    <property type="project" value="UniProtKB-SubCell"/>
</dbReference>
<keyword evidence="3 6" id="KW-0812">Transmembrane</keyword>
<dbReference type="Ensembl" id="ENSEAST00005034872.2">
    <property type="protein sequence ID" value="ENSEASP00005042928.1"/>
    <property type="gene ID" value="ENSEASG00005021856.2"/>
</dbReference>
<dbReference type="AlphaFoldDB" id="A0A9L0IS35"/>
<dbReference type="PANTHER" id="PTHR12290">
    <property type="entry name" value="CORNICHON-RELATED"/>
    <property type="match status" value="1"/>
</dbReference>
<dbReference type="GeneTree" id="ENSGT00940000166511"/>
<evidence type="ECO:0000256" key="4">
    <source>
        <dbReference type="ARBA" id="ARBA00022989"/>
    </source>
</evidence>
<dbReference type="Proteomes" id="UP000694387">
    <property type="component" value="Chromosome 21"/>
</dbReference>
<evidence type="ECO:0000313" key="7">
    <source>
        <dbReference type="Ensembl" id="ENSEASP00005042928.1"/>
    </source>
</evidence>
<reference evidence="7" key="2">
    <citation type="submission" date="2025-08" db="UniProtKB">
        <authorList>
            <consortium name="Ensembl"/>
        </authorList>
    </citation>
    <scope>IDENTIFICATION</scope>
</reference>